<organism evidence="2 3">
    <name type="scientific">Labrys wisconsinensis</name>
    <dbReference type="NCBI Taxonomy" id="425677"/>
    <lineage>
        <taxon>Bacteria</taxon>
        <taxon>Pseudomonadati</taxon>
        <taxon>Pseudomonadota</taxon>
        <taxon>Alphaproteobacteria</taxon>
        <taxon>Hyphomicrobiales</taxon>
        <taxon>Xanthobacteraceae</taxon>
        <taxon>Labrys</taxon>
    </lineage>
</organism>
<dbReference type="Pfam" id="PF07969">
    <property type="entry name" value="Amidohydro_3"/>
    <property type="match status" value="1"/>
</dbReference>
<keyword evidence="3" id="KW-1185">Reference proteome</keyword>
<dbReference type="InterPro" id="IPR011059">
    <property type="entry name" value="Metal-dep_hydrolase_composite"/>
</dbReference>
<dbReference type="Proteomes" id="UP001242480">
    <property type="component" value="Unassembled WGS sequence"/>
</dbReference>
<dbReference type="InterPro" id="IPR051781">
    <property type="entry name" value="Metallo-dep_Hydrolase"/>
</dbReference>
<dbReference type="PANTHER" id="PTHR43135:SF3">
    <property type="entry name" value="ALPHA-D-RIBOSE 1-METHYLPHOSPHONATE 5-TRIPHOSPHATE DIPHOSPHATASE"/>
    <property type="match status" value="1"/>
</dbReference>
<dbReference type="EMBL" id="JAUSVX010000007">
    <property type="protein sequence ID" value="MDQ0471036.1"/>
    <property type="molecule type" value="Genomic_DNA"/>
</dbReference>
<evidence type="ECO:0000259" key="1">
    <source>
        <dbReference type="Pfam" id="PF07969"/>
    </source>
</evidence>
<comment type="caution">
    <text evidence="2">The sequence shown here is derived from an EMBL/GenBank/DDBJ whole genome shotgun (WGS) entry which is preliminary data.</text>
</comment>
<feature type="domain" description="Amidohydrolase 3" evidence="1">
    <location>
        <begin position="225"/>
        <end position="388"/>
    </location>
</feature>
<evidence type="ECO:0000313" key="3">
    <source>
        <dbReference type="Proteomes" id="UP001242480"/>
    </source>
</evidence>
<gene>
    <name evidence="2" type="ORF">QO011_004055</name>
</gene>
<dbReference type="Gene3D" id="3.20.20.140">
    <property type="entry name" value="Metal-dependent hydrolases"/>
    <property type="match status" value="2"/>
</dbReference>
<keyword evidence="2" id="KW-0378">Hydrolase</keyword>
<protein>
    <submittedName>
        <fullName evidence="2">Alpha-D-ribose 1-methylphosphonate 5-triphosphate diphosphatase</fullName>
        <ecNumber evidence="2">3.6.1.63</ecNumber>
    </submittedName>
</protein>
<dbReference type="InterPro" id="IPR012696">
    <property type="entry name" value="PhnM"/>
</dbReference>
<evidence type="ECO:0000313" key="2">
    <source>
        <dbReference type="EMBL" id="MDQ0471036.1"/>
    </source>
</evidence>
<dbReference type="PIRSF" id="PIRSF038971">
    <property type="entry name" value="PhnM"/>
    <property type="match status" value="1"/>
</dbReference>
<dbReference type="SUPFAM" id="SSF51338">
    <property type="entry name" value="Composite domain of metallo-dependent hydrolases"/>
    <property type="match status" value="1"/>
</dbReference>
<dbReference type="PANTHER" id="PTHR43135">
    <property type="entry name" value="ALPHA-D-RIBOSE 1-METHYLPHOSPHONATE 5-TRIPHOSPHATE DIPHOSPHATASE"/>
    <property type="match status" value="1"/>
</dbReference>
<reference evidence="2 3" key="1">
    <citation type="submission" date="2023-07" db="EMBL/GenBank/DDBJ databases">
        <title>Genomic Encyclopedia of Type Strains, Phase IV (KMG-IV): sequencing the most valuable type-strain genomes for metagenomic binning, comparative biology and taxonomic classification.</title>
        <authorList>
            <person name="Goeker M."/>
        </authorList>
    </citation>
    <scope>NUCLEOTIDE SEQUENCE [LARGE SCALE GENOMIC DNA]</scope>
    <source>
        <strain evidence="2 3">DSM 19619</strain>
    </source>
</reference>
<dbReference type="SUPFAM" id="SSF51556">
    <property type="entry name" value="Metallo-dependent hydrolases"/>
    <property type="match status" value="1"/>
</dbReference>
<accession>A0ABU0J9T9</accession>
<dbReference type="InterPro" id="IPR032466">
    <property type="entry name" value="Metal_Hydrolase"/>
</dbReference>
<dbReference type="EC" id="3.6.1.63" evidence="2"/>
<dbReference type="Gene3D" id="2.30.40.10">
    <property type="entry name" value="Urease, subunit C, domain 1"/>
    <property type="match status" value="1"/>
</dbReference>
<dbReference type="GO" id="GO:0016787">
    <property type="term" value="F:hydrolase activity"/>
    <property type="evidence" value="ECO:0007669"/>
    <property type="project" value="UniProtKB-KW"/>
</dbReference>
<dbReference type="NCBIfam" id="NF011990">
    <property type="entry name" value="PRK15446.2-6"/>
    <property type="match status" value="1"/>
</dbReference>
<dbReference type="InterPro" id="IPR013108">
    <property type="entry name" value="Amidohydro_3"/>
</dbReference>
<sequence length="389" mass="41645">MWRDAPQVGSESGLAPQVFTNARIVTASEVIEGRLCVEGTRIAAIERGGSALPSAIDCHGDFLLPGFVDVHTDHLEKHAMPRAGVFWPPVSAVLAHDAIIAAAGITTVFNSLCLGAMGKPHRKILLPGMVEGVRTARAAGLLRVDHLLHLRCDLGDPDLEAGLAAHIDDPTLRFLTILDDSAERNGPDRYRKLLRDRGPIGDEDLERRLQASLANDPPLCAQRRRWLVERARDRGVTIASHDDLRSAHIDEAVELGMTISEFPITQEAASAAHAAGLTIIAGAPNIVNGGSHFGNVSVADLAMRDMVAILCSDYVPASLVHAVFMLADRPGGPSLPRAVAMISAAPARIFGLEDRGVLAPGFRADMVRLARIDAVPVVKGVWREGRRVA</sequence>
<dbReference type="NCBIfam" id="NF011984">
    <property type="entry name" value="PRK15446.1-5"/>
    <property type="match status" value="1"/>
</dbReference>
<name>A0ABU0J9T9_9HYPH</name>
<proteinExistence type="predicted"/>